<dbReference type="CDD" id="cd01700">
    <property type="entry name" value="PolY_Pol_V_umuC"/>
    <property type="match status" value="1"/>
</dbReference>
<dbReference type="InterPro" id="IPR043502">
    <property type="entry name" value="DNA/RNA_pol_sf"/>
</dbReference>
<comment type="similarity">
    <text evidence="1">Belongs to the DNA polymerase type-Y family.</text>
</comment>
<dbReference type="Pfam" id="PF11799">
    <property type="entry name" value="IMS_C"/>
    <property type="match status" value="1"/>
</dbReference>
<keyword evidence="3" id="KW-0741">SOS mutagenesis</keyword>
<evidence type="ECO:0000313" key="7">
    <source>
        <dbReference type="EMBL" id="GAA4650678.1"/>
    </source>
</evidence>
<gene>
    <name evidence="7" type="primary">umuC_2</name>
    <name evidence="7" type="ORF">GCM10023116_29610</name>
</gene>
<dbReference type="Pfam" id="PF00817">
    <property type="entry name" value="IMS"/>
    <property type="match status" value="1"/>
</dbReference>
<evidence type="ECO:0000256" key="2">
    <source>
        <dbReference type="ARBA" id="ARBA00022763"/>
    </source>
</evidence>
<sequence length="434" mass="48792">MRPVIALCDANAFYCSCERVFDPTLIGRPLGVLSNNDGCIVARTPELKALGVAMGTPAFRVRHLLEQGVIDLRSSNYALYGDMSSRFMSVLEQFSPKVEVYSIDEAFVDLAGFPADQLHGIGADMKQRVQQWTGLPIGVGIANNKTLAKLANYAAKNYPATGGVVDLTDPVRQRRLMDITPVREVWGVGSRIGKRLDHWGIRTAGELSKCKPAWIRKEFSVVLERTVCELQGESCIPWEEEITGNKHQIICSRSFGQAVTTFDDLHAALVNFVDRACEKLRAQGKFSREALIMIRTDPYRDAPQHNANLTLSIPEPTCDTRRWLQLLRPGLEKIYREGFLYRKAGFMLVDLCDGTGFQADLWSEHVLPETPAMMTVMDAINRRYGKQTLKPAAVGLNERPWHMARKMLTPQYTTRWSDILKVNAKGQKYPSTFH</sequence>
<proteinExistence type="inferred from homology"/>
<dbReference type="PANTHER" id="PTHR11076">
    <property type="entry name" value="DNA REPAIR POLYMERASE UMUC / TRANSFERASE FAMILY MEMBER"/>
    <property type="match status" value="1"/>
</dbReference>
<keyword evidence="4" id="KW-0234">DNA repair</keyword>
<keyword evidence="5" id="KW-0742">SOS response</keyword>
<dbReference type="InterPro" id="IPR025188">
    <property type="entry name" value="DUF4113"/>
</dbReference>
<protein>
    <submittedName>
        <fullName evidence="7">Translesion error-prone DNA polymerase V subunit UmuC</fullName>
    </submittedName>
</protein>
<dbReference type="Gene3D" id="1.10.150.20">
    <property type="entry name" value="5' to 3' exonuclease, C-terminal subdomain"/>
    <property type="match status" value="1"/>
</dbReference>
<dbReference type="Proteomes" id="UP001500604">
    <property type="component" value="Unassembled WGS sequence"/>
</dbReference>
<dbReference type="SUPFAM" id="SSF56672">
    <property type="entry name" value="DNA/RNA polymerases"/>
    <property type="match status" value="1"/>
</dbReference>
<dbReference type="PROSITE" id="PS50173">
    <property type="entry name" value="UMUC"/>
    <property type="match status" value="1"/>
</dbReference>
<dbReference type="InterPro" id="IPR017961">
    <property type="entry name" value="DNA_pol_Y-fam_little_finger"/>
</dbReference>
<accession>A0ABP8V5F1</accession>
<dbReference type="PANTHER" id="PTHR11076:SF34">
    <property type="entry name" value="PROTEIN UMUC"/>
    <property type="match status" value="1"/>
</dbReference>
<dbReference type="InterPro" id="IPR043128">
    <property type="entry name" value="Rev_trsase/Diguanyl_cyclase"/>
</dbReference>
<organism evidence="7 8">
    <name type="scientific">Kistimonas scapharcae</name>
    <dbReference type="NCBI Taxonomy" id="1036133"/>
    <lineage>
        <taxon>Bacteria</taxon>
        <taxon>Pseudomonadati</taxon>
        <taxon>Pseudomonadota</taxon>
        <taxon>Gammaproteobacteria</taxon>
        <taxon>Oceanospirillales</taxon>
        <taxon>Endozoicomonadaceae</taxon>
        <taxon>Kistimonas</taxon>
    </lineage>
</organism>
<dbReference type="RefSeq" id="WP_345196897.1">
    <property type="nucleotide sequence ID" value="NZ_BAABFL010000413.1"/>
</dbReference>
<dbReference type="Pfam" id="PF13438">
    <property type="entry name" value="DUF4113"/>
    <property type="match status" value="1"/>
</dbReference>
<keyword evidence="8" id="KW-1185">Reference proteome</keyword>
<dbReference type="InterPro" id="IPR001126">
    <property type="entry name" value="UmuC"/>
</dbReference>
<comment type="caution">
    <text evidence="7">The sequence shown here is derived from an EMBL/GenBank/DDBJ whole genome shotgun (WGS) entry which is preliminary data.</text>
</comment>
<evidence type="ECO:0000313" key="8">
    <source>
        <dbReference type="Proteomes" id="UP001500604"/>
    </source>
</evidence>
<dbReference type="Gene3D" id="3.40.1170.60">
    <property type="match status" value="1"/>
</dbReference>
<evidence type="ECO:0000259" key="6">
    <source>
        <dbReference type="PROSITE" id="PS50173"/>
    </source>
</evidence>
<feature type="domain" description="UmuC" evidence="6">
    <location>
        <begin position="5"/>
        <end position="189"/>
    </location>
</feature>
<dbReference type="InterPro" id="IPR050116">
    <property type="entry name" value="DNA_polymerase-Y"/>
</dbReference>
<evidence type="ECO:0000256" key="5">
    <source>
        <dbReference type="ARBA" id="ARBA00023236"/>
    </source>
</evidence>
<dbReference type="NCBIfam" id="NF002955">
    <property type="entry name" value="PRK03609.1"/>
    <property type="match status" value="1"/>
</dbReference>
<dbReference type="EMBL" id="BAABFL010000413">
    <property type="protein sequence ID" value="GAA4650678.1"/>
    <property type="molecule type" value="Genomic_DNA"/>
</dbReference>
<name>A0ABP8V5F1_9GAMM</name>
<evidence type="ECO:0000256" key="4">
    <source>
        <dbReference type="ARBA" id="ARBA00023204"/>
    </source>
</evidence>
<dbReference type="Gene3D" id="3.30.70.270">
    <property type="match status" value="1"/>
</dbReference>
<evidence type="ECO:0000256" key="1">
    <source>
        <dbReference type="ARBA" id="ARBA00010945"/>
    </source>
</evidence>
<evidence type="ECO:0000256" key="3">
    <source>
        <dbReference type="ARBA" id="ARBA00023199"/>
    </source>
</evidence>
<keyword evidence="2" id="KW-0227">DNA damage</keyword>
<reference evidence="8" key="1">
    <citation type="journal article" date="2019" name="Int. J. Syst. Evol. Microbiol.">
        <title>The Global Catalogue of Microorganisms (GCM) 10K type strain sequencing project: providing services to taxonomists for standard genome sequencing and annotation.</title>
        <authorList>
            <consortium name="The Broad Institute Genomics Platform"/>
            <consortium name="The Broad Institute Genome Sequencing Center for Infectious Disease"/>
            <person name="Wu L."/>
            <person name="Ma J."/>
        </authorList>
    </citation>
    <scope>NUCLEOTIDE SEQUENCE [LARGE SCALE GENOMIC DNA]</scope>
    <source>
        <strain evidence="8">JCM 17805</strain>
    </source>
</reference>